<dbReference type="GO" id="GO:0005700">
    <property type="term" value="C:polytene chromosome"/>
    <property type="evidence" value="ECO:0007669"/>
    <property type="project" value="TreeGrafter"/>
</dbReference>
<evidence type="ECO:0000259" key="1">
    <source>
        <dbReference type="PROSITE" id="PS50280"/>
    </source>
</evidence>
<dbReference type="Proteomes" id="UP000257200">
    <property type="component" value="Unplaced"/>
</dbReference>
<dbReference type="GO" id="GO:0005634">
    <property type="term" value="C:nucleus"/>
    <property type="evidence" value="ECO:0007669"/>
    <property type="project" value="TreeGrafter"/>
</dbReference>
<dbReference type="Ensembl" id="ENSAPOT00000010338.1">
    <property type="protein sequence ID" value="ENSAPOP00000004268.1"/>
    <property type="gene ID" value="ENSAPOG00000005860.1"/>
</dbReference>
<dbReference type="InParanoid" id="A0A3Q1EKF6"/>
<dbReference type="Gene3D" id="2.170.270.10">
    <property type="entry name" value="SET domain"/>
    <property type="match status" value="1"/>
</dbReference>
<dbReference type="InterPro" id="IPR051760">
    <property type="entry name" value="KMT5A"/>
</dbReference>
<organism evidence="2 3">
    <name type="scientific">Acanthochromis polyacanthus</name>
    <name type="common">spiny chromis</name>
    <dbReference type="NCBI Taxonomy" id="80966"/>
    <lineage>
        <taxon>Eukaryota</taxon>
        <taxon>Metazoa</taxon>
        <taxon>Chordata</taxon>
        <taxon>Craniata</taxon>
        <taxon>Vertebrata</taxon>
        <taxon>Euteleostomi</taxon>
        <taxon>Actinopterygii</taxon>
        <taxon>Neopterygii</taxon>
        <taxon>Teleostei</taxon>
        <taxon>Neoteleostei</taxon>
        <taxon>Acanthomorphata</taxon>
        <taxon>Ovalentaria</taxon>
        <taxon>Pomacentridae</taxon>
        <taxon>Acanthochromis</taxon>
    </lineage>
</organism>
<dbReference type="GeneTree" id="ENSGT01050000245052"/>
<reference evidence="2" key="1">
    <citation type="submission" date="2025-08" db="UniProtKB">
        <authorList>
            <consortium name="Ensembl"/>
        </authorList>
    </citation>
    <scope>IDENTIFICATION</scope>
</reference>
<name>A0A3Q1EKF6_9TELE</name>
<dbReference type="InterPro" id="IPR046341">
    <property type="entry name" value="SET_dom_sf"/>
</dbReference>
<sequence length="173" mass="19662">AIPPSTPHRKPSGRMDHMAAHGSQRWKGLVISHIEGKGRAVLTTRSFKAGEVLCDYHGEVVTSDQTHAATSLKETDFMFFYKNGAGEKFCIDAHLDKCPCHPDRETFGRLINHSRKRPNIRPRLFSLKFESGERDVLLFMAIRDIKAGEELLFNYGVNRKNYCGEGLDLEWND</sequence>
<dbReference type="SMART" id="SM00317">
    <property type="entry name" value="SET"/>
    <property type="match status" value="1"/>
</dbReference>
<feature type="domain" description="SET" evidence="1">
    <location>
        <begin position="27"/>
        <end position="156"/>
    </location>
</feature>
<dbReference type="InterPro" id="IPR001214">
    <property type="entry name" value="SET_dom"/>
</dbReference>
<dbReference type="SUPFAM" id="SSF82199">
    <property type="entry name" value="SET domain"/>
    <property type="match status" value="1"/>
</dbReference>
<dbReference type="AlphaFoldDB" id="A0A3Q1EKF6"/>
<dbReference type="PANTHER" id="PTHR46167">
    <property type="entry name" value="N-LYSINE METHYLTRANSFERASE KMT5A"/>
    <property type="match status" value="1"/>
</dbReference>
<dbReference type="GO" id="GO:0042799">
    <property type="term" value="F:histone H4K20 methyltransferase activity"/>
    <property type="evidence" value="ECO:0007669"/>
    <property type="project" value="TreeGrafter"/>
</dbReference>
<dbReference type="STRING" id="80966.ENSAPOP00000004268"/>
<reference evidence="2" key="2">
    <citation type="submission" date="2025-09" db="UniProtKB">
        <authorList>
            <consortium name="Ensembl"/>
        </authorList>
    </citation>
    <scope>IDENTIFICATION</scope>
</reference>
<evidence type="ECO:0000313" key="2">
    <source>
        <dbReference type="Ensembl" id="ENSAPOP00000004268.1"/>
    </source>
</evidence>
<dbReference type="GO" id="GO:0043516">
    <property type="term" value="P:regulation of DNA damage response, signal transduction by p53 class mediator"/>
    <property type="evidence" value="ECO:0007669"/>
    <property type="project" value="TreeGrafter"/>
</dbReference>
<proteinExistence type="predicted"/>
<dbReference type="PROSITE" id="PS50280">
    <property type="entry name" value="SET"/>
    <property type="match status" value="1"/>
</dbReference>
<protein>
    <recommendedName>
        <fullName evidence="1">SET domain-containing protein</fullName>
    </recommendedName>
</protein>
<dbReference type="GO" id="GO:0006357">
    <property type="term" value="P:regulation of transcription by RNA polymerase II"/>
    <property type="evidence" value="ECO:0007669"/>
    <property type="project" value="TreeGrafter"/>
</dbReference>
<dbReference type="PANTHER" id="PTHR46167:SF1">
    <property type="entry name" value="N-LYSINE METHYLTRANSFERASE KMT5A"/>
    <property type="match status" value="1"/>
</dbReference>
<dbReference type="Pfam" id="PF00856">
    <property type="entry name" value="SET"/>
    <property type="match status" value="1"/>
</dbReference>
<keyword evidence="3" id="KW-1185">Reference proteome</keyword>
<evidence type="ECO:0000313" key="3">
    <source>
        <dbReference type="Proteomes" id="UP000257200"/>
    </source>
</evidence>
<accession>A0A3Q1EKF6</accession>